<reference evidence="3 4" key="1">
    <citation type="submission" date="2020-05" db="EMBL/GenBank/DDBJ databases">
        <title>Complete genome sequence of Alicycliphilus denitrificans DP3.</title>
        <authorList>
            <person name="Chen X."/>
        </authorList>
    </citation>
    <scope>NUCLEOTIDE SEQUENCE [LARGE SCALE GENOMIC DNA]</scope>
    <source>
        <strain evidence="3 4">DP3</strain>
    </source>
</reference>
<accession>A0A858ZV25</accession>
<evidence type="ECO:0000256" key="1">
    <source>
        <dbReference type="ARBA" id="ARBA00006987"/>
    </source>
</evidence>
<gene>
    <name evidence="3" type="ORF">HF896_11990</name>
</gene>
<dbReference type="PROSITE" id="PS51257">
    <property type="entry name" value="PROKAR_LIPOPROTEIN"/>
    <property type="match status" value="1"/>
</dbReference>
<evidence type="ECO:0000313" key="4">
    <source>
        <dbReference type="Proteomes" id="UP000500755"/>
    </source>
</evidence>
<feature type="chain" id="PRO_5033030958" description="Tripartite tricarboxylate transporter substrate binding protein" evidence="2">
    <location>
        <begin position="23"/>
        <end position="111"/>
    </location>
</feature>
<proteinExistence type="inferred from homology"/>
<name>A0A858ZV25_9BURK</name>
<feature type="signal peptide" evidence="2">
    <location>
        <begin position="1"/>
        <end position="22"/>
    </location>
</feature>
<dbReference type="InterPro" id="IPR005064">
    <property type="entry name" value="BUG"/>
</dbReference>
<dbReference type="EMBL" id="CP051298">
    <property type="protein sequence ID" value="QKD44301.1"/>
    <property type="molecule type" value="Genomic_DNA"/>
</dbReference>
<comment type="similarity">
    <text evidence="1">Belongs to the UPF0065 (bug) family.</text>
</comment>
<evidence type="ECO:0008006" key="5">
    <source>
        <dbReference type="Google" id="ProtNLM"/>
    </source>
</evidence>
<sequence length="111" mass="11424">MLRLYKPKHLLCCMSGSTLACAAFGADTYPSKPVTILVPYPAGGLSDVVARIVAKPLGDRLGQPVVVENSGGAAGAIGVQKVLASPADGYCVLRGSPSSLVRQSGNQVQER</sequence>
<dbReference type="Proteomes" id="UP000500755">
    <property type="component" value="Chromosome"/>
</dbReference>
<dbReference type="RefSeq" id="WP_081471083.1">
    <property type="nucleotide sequence ID" value="NZ_CP051298.1"/>
</dbReference>
<dbReference type="PANTHER" id="PTHR42928:SF5">
    <property type="entry name" value="BLR1237 PROTEIN"/>
    <property type="match status" value="1"/>
</dbReference>
<protein>
    <recommendedName>
        <fullName evidence="5">Tripartite tricarboxylate transporter substrate binding protein</fullName>
    </recommendedName>
</protein>
<dbReference type="Gene3D" id="3.40.190.150">
    <property type="entry name" value="Bordetella uptake gene, domain 1"/>
    <property type="match status" value="1"/>
</dbReference>
<evidence type="ECO:0000313" key="3">
    <source>
        <dbReference type="EMBL" id="QKD44301.1"/>
    </source>
</evidence>
<organism evidence="3 4">
    <name type="scientific">Alicycliphilus denitrificans</name>
    <dbReference type="NCBI Taxonomy" id="179636"/>
    <lineage>
        <taxon>Bacteria</taxon>
        <taxon>Pseudomonadati</taxon>
        <taxon>Pseudomonadota</taxon>
        <taxon>Betaproteobacteria</taxon>
        <taxon>Burkholderiales</taxon>
        <taxon>Comamonadaceae</taxon>
        <taxon>Alicycliphilus</taxon>
    </lineage>
</organism>
<dbReference type="Pfam" id="PF03401">
    <property type="entry name" value="TctC"/>
    <property type="match status" value="1"/>
</dbReference>
<dbReference type="AlphaFoldDB" id="A0A858ZV25"/>
<evidence type="ECO:0000256" key="2">
    <source>
        <dbReference type="SAM" id="SignalP"/>
    </source>
</evidence>
<dbReference type="PANTHER" id="PTHR42928">
    <property type="entry name" value="TRICARBOXYLATE-BINDING PROTEIN"/>
    <property type="match status" value="1"/>
</dbReference>
<dbReference type="InterPro" id="IPR042100">
    <property type="entry name" value="Bug_dom1"/>
</dbReference>
<keyword evidence="2" id="KW-0732">Signal</keyword>